<dbReference type="PANTHER" id="PTHR34001:SF3">
    <property type="entry name" value="BLL7405 PROTEIN"/>
    <property type="match status" value="1"/>
</dbReference>
<evidence type="ECO:0000256" key="1">
    <source>
        <dbReference type="ARBA" id="ARBA00004370"/>
    </source>
</evidence>
<dbReference type="Gene3D" id="2.40.160.20">
    <property type="match status" value="1"/>
</dbReference>
<comment type="caution">
    <text evidence="7">The sequence shown here is derived from an EMBL/GenBank/DDBJ whole genome shotgun (WGS) entry which is preliminary data.</text>
</comment>
<evidence type="ECO:0000313" key="7">
    <source>
        <dbReference type="EMBL" id="MFC3143406.1"/>
    </source>
</evidence>
<dbReference type="Pfam" id="PF13505">
    <property type="entry name" value="OMP_b-brl"/>
    <property type="match status" value="1"/>
</dbReference>
<gene>
    <name evidence="7" type="ORF">ACFOGP_11835</name>
</gene>
<dbReference type="PANTHER" id="PTHR34001">
    <property type="entry name" value="BLL7405 PROTEIN"/>
    <property type="match status" value="1"/>
</dbReference>
<evidence type="ECO:0000313" key="8">
    <source>
        <dbReference type="Proteomes" id="UP001595632"/>
    </source>
</evidence>
<dbReference type="SUPFAM" id="SSF56925">
    <property type="entry name" value="OMPA-like"/>
    <property type="match status" value="1"/>
</dbReference>
<evidence type="ECO:0000256" key="3">
    <source>
        <dbReference type="ARBA" id="ARBA00023136"/>
    </source>
</evidence>
<dbReference type="InterPro" id="IPR011250">
    <property type="entry name" value="OMP/PagP_B-barrel"/>
</dbReference>
<reference evidence="8" key="1">
    <citation type="journal article" date="2019" name="Int. J. Syst. Evol. Microbiol.">
        <title>The Global Catalogue of Microorganisms (GCM) 10K type strain sequencing project: providing services to taxonomists for standard genome sequencing and annotation.</title>
        <authorList>
            <consortium name="The Broad Institute Genomics Platform"/>
            <consortium name="The Broad Institute Genome Sequencing Center for Infectious Disease"/>
            <person name="Wu L."/>
            <person name="Ma J."/>
        </authorList>
    </citation>
    <scope>NUCLEOTIDE SEQUENCE [LARGE SCALE GENOMIC DNA]</scope>
    <source>
        <strain evidence="8">KCTC 52366</strain>
    </source>
</reference>
<dbReference type="InterPro" id="IPR027385">
    <property type="entry name" value="Beta-barrel_OMP"/>
</dbReference>
<protein>
    <submittedName>
        <fullName evidence="7">Outer membrane protein</fullName>
    </submittedName>
</protein>
<name>A0ABV7GST2_9RHOB</name>
<keyword evidence="3" id="KW-0472">Membrane</keyword>
<evidence type="ECO:0000256" key="2">
    <source>
        <dbReference type="ARBA" id="ARBA00022729"/>
    </source>
</evidence>
<dbReference type="Proteomes" id="UP001595632">
    <property type="component" value="Unassembled WGS sequence"/>
</dbReference>
<evidence type="ECO:0000256" key="5">
    <source>
        <dbReference type="SAM" id="SignalP"/>
    </source>
</evidence>
<feature type="signal peptide" evidence="5">
    <location>
        <begin position="1"/>
        <end position="20"/>
    </location>
</feature>
<dbReference type="RefSeq" id="WP_275630697.1">
    <property type="nucleotide sequence ID" value="NZ_JARGYD010000001.1"/>
</dbReference>
<dbReference type="EMBL" id="JBHRTB010000010">
    <property type="protein sequence ID" value="MFC3143406.1"/>
    <property type="molecule type" value="Genomic_DNA"/>
</dbReference>
<organism evidence="7 8">
    <name type="scientific">Psychromarinibacter halotolerans</name>
    <dbReference type="NCBI Taxonomy" id="1775175"/>
    <lineage>
        <taxon>Bacteria</taxon>
        <taxon>Pseudomonadati</taxon>
        <taxon>Pseudomonadota</taxon>
        <taxon>Alphaproteobacteria</taxon>
        <taxon>Rhodobacterales</taxon>
        <taxon>Paracoccaceae</taxon>
        <taxon>Psychromarinibacter</taxon>
    </lineage>
</organism>
<keyword evidence="2 5" id="KW-0732">Signal</keyword>
<dbReference type="InterPro" id="IPR051692">
    <property type="entry name" value="OMP-like"/>
</dbReference>
<comment type="subcellular location">
    <subcellularLocation>
        <location evidence="1">Membrane</location>
    </subcellularLocation>
</comment>
<evidence type="ECO:0000259" key="6">
    <source>
        <dbReference type="Pfam" id="PF13505"/>
    </source>
</evidence>
<evidence type="ECO:0000256" key="4">
    <source>
        <dbReference type="ARBA" id="ARBA00038306"/>
    </source>
</evidence>
<feature type="domain" description="Outer membrane protein beta-barrel" evidence="6">
    <location>
        <begin position="34"/>
        <end position="202"/>
    </location>
</feature>
<sequence>MKTLLIASAAAATLAAPAFAGSLTPAAPEPVVPAPAPAPMPVASYDWTGFYGGAQFGWGTATADDGVTEEDGDGILGGVHAGYDWDLGNYVLGVGLDYDAADIAFDNNAGSIDSVARARLRAGYDAGSWLIYGVGGAAHADADIGGTDYSDMGWFAGGGVEYRVNENVSVAGEALYHGFDDFDDTGVDASATTLQGRVTYRF</sequence>
<accession>A0ABV7GST2</accession>
<proteinExistence type="inferred from homology"/>
<keyword evidence="8" id="KW-1185">Reference proteome</keyword>
<comment type="similarity">
    <text evidence="4">Belongs to the Omp25/RopB family.</text>
</comment>
<feature type="chain" id="PRO_5046279811" evidence="5">
    <location>
        <begin position="21"/>
        <end position="202"/>
    </location>
</feature>